<name>A0ACB9N6R3_9MYRT</name>
<dbReference type="Proteomes" id="UP001057402">
    <property type="component" value="Chromosome 8"/>
</dbReference>
<evidence type="ECO:0000313" key="2">
    <source>
        <dbReference type="Proteomes" id="UP001057402"/>
    </source>
</evidence>
<protein>
    <submittedName>
        <fullName evidence="1">Uncharacterized protein</fullName>
    </submittedName>
</protein>
<dbReference type="EMBL" id="CM042887">
    <property type="protein sequence ID" value="KAI4331449.1"/>
    <property type="molecule type" value="Genomic_DNA"/>
</dbReference>
<proteinExistence type="predicted"/>
<organism evidence="1 2">
    <name type="scientific">Melastoma candidum</name>
    <dbReference type="NCBI Taxonomy" id="119954"/>
    <lineage>
        <taxon>Eukaryota</taxon>
        <taxon>Viridiplantae</taxon>
        <taxon>Streptophyta</taxon>
        <taxon>Embryophyta</taxon>
        <taxon>Tracheophyta</taxon>
        <taxon>Spermatophyta</taxon>
        <taxon>Magnoliopsida</taxon>
        <taxon>eudicotyledons</taxon>
        <taxon>Gunneridae</taxon>
        <taxon>Pentapetalae</taxon>
        <taxon>rosids</taxon>
        <taxon>malvids</taxon>
        <taxon>Myrtales</taxon>
        <taxon>Melastomataceae</taxon>
        <taxon>Melastomatoideae</taxon>
        <taxon>Melastomateae</taxon>
        <taxon>Melastoma</taxon>
    </lineage>
</organism>
<comment type="caution">
    <text evidence="1">The sequence shown here is derived from an EMBL/GenBank/DDBJ whole genome shotgun (WGS) entry which is preliminary data.</text>
</comment>
<reference evidence="2" key="1">
    <citation type="journal article" date="2023" name="Front. Plant Sci.">
        <title>Chromosomal-level genome assembly of Melastoma candidum provides insights into trichome evolution.</title>
        <authorList>
            <person name="Zhong Y."/>
            <person name="Wu W."/>
            <person name="Sun C."/>
            <person name="Zou P."/>
            <person name="Liu Y."/>
            <person name="Dai S."/>
            <person name="Zhou R."/>
        </authorList>
    </citation>
    <scope>NUCLEOTIDE SEQUENCE [LARGE SCALE GENOMIC DNA]</scope>
</reference>
<gene>
    <name evidence="1" type="ORF">MLD38_029636</name>
</gene>
<sequence>MERIPLQLLKYEILLKIPATTVVPFMFTCKTYYALLSSDRSFAEAHRQTGKLRDCKAIVVVFNRALSVDYNLQVTKDLNLPQTEVDATRKDVKVIGSCRDLVCMLERSKNFILWNPTTGAFRKIPITLSPSSHGTRFFYGLGYDPLRCDHKLVVICNHLIDRCG</sequence>
<accession>A0ACB9N6R3</accession>
<evidence type="ECO:0000313" key="1">
    <source>
        <dbReference type="EMBL" id="KAI4331449.1"/>
    </source>
</evidence>
<keyword evidence="2" id="KW-1185">Reference proteome</keyword>